<dbReference type="EMBL" id="QBIY01013025">
    <property type="protein sequence ID" value="RXN12818.1"/>
    <property type="molecule type" value="Genomic_DNA"/>
</dbReference>
<organism evidence="19 20">
    <name type="scientific">Labeo rohita</name>
    <name type="common">Indian major carp</name>
    <name type="synonym">Cyprinus rohita</name>
    <dbReference type="NCBI Taxonomy" id="84645"/>
    <lineage>
        <taxon>Eukaryota</taxon>
        <taxon>Metazoa</taxon>
        <taxon>Chordata</taxon>
        <taxon>Craniata</taxon>
        <taxon>Vertebrata</taxon>
        <taxon>Euteleostomi</taxon>
        <taxon>Actinopterygii</taxon>
        <taxon>Neopterygii</taxon>
        <taxon>Teleostei</taxon>
        <taxon>Ostariophysi</taxon>
        <taxon>Cypriniformes</taxon>
        <taxon>Cyprinidae</taxon>
        <taxon>Labeoninae</taxon>
        <taxon>Labeonini</taxon>
        <taxon>Labeo</taxon>
    </lineage>
</organism>
<evidence type="ECO:0000256" key="15">
    <source>
        <dbReference type="SAM" id="Phobius"/>
    </source>
</evidence>
<dbReference type="PRINTS" id="PR01325">
    <property type="entry name" value="KIR22CHANNEL"/>
</dbReference>
<dbReference type="PRINTS" id="PR01320">
    <property type="entry name" value="KIRCHANNEL"/>
</dbReference>
<dbReference type="Pfam" id="PF08466">
    <property type="entry name" value="IRK_N"/>
    <property type="match status" value="1"/>
</dbReference>
<evidence type="ECO:0000256" key="12">
    <source>
        <dbReference type="PIRSR" id="PIRSR005465-1"/>
    </source>
</evidence>
<comment type="catalytic activity">
    <reaction evidence="11">
        <text>K(+)(in) = K(+)(out)</text>
        <dbReference type="Rhea" id="RHEA:29463"/>
        <dbReference type="ChEBI" id="CHEBI:29103"/>
    </reaction>
</comment>
<accession>A0A498LWB3</accession>
<evidence type="ECO:0000313" key="20">
    <source>
        <dbReference type="Proteomes" id="UP000290572"/>
    </source>
</evidence>
<evidence type="ECO:0000256" key="2">
    <source>
        <dbReference type="ARBA" id="ARBA00022448"/>
    </source>
</evidence>
<dbReference type="GO" id="GO:0005242">
    <property type="term" value="F:inward rectifier potassium channel activity"/>
    <property type="evidence" value="ECO:0007669"/>
    <property type="project" value="InterPro"/>
</dbReference>
<dbReference type="Pfam" id="PF17655">
    <property type="entry name" value="IRK_C"/>
    <property type="match status" value="1"/>
</dbReference>
<dbReference type="SUPFAM" id="SSF81296">
    <property type="entry name" value="E set domains"/>
    <property type="match status" value="1"/>
</dbReference>
<feature type="domain" description="Inward rectifier potassium channel C-terminal" evidence="18">
    <location>
        <begin position="210"/>
        <end position="382"/>
    </location>
</feature>
<keyword evidence="7 15" id="KW-1133">Transmembrane helix</keyword>
<evidence type="ECO:0000256" key="1">
    <source>
        <dbReference type="ARBA" id="ARBA00004141"/>
    </source>
</evidence>
<evidence type="ECO:0000256" key="11">
    <source>
        <dbReference type="ARBA" id="ARBA00034430"/>
    </source>
</evidence>
<evidence type="ECO:0000256" key="10">
    <source>
        <dbReference type="ARBA" id="ARBA00023303"/>
    </source>
</evidence>
<dbReference type="GO" id="GO:0034702">
    <property type="term" value="C:monoatomic ion channel complex"/>
    <property type="evidence" value="ECO:0007669"/>
    <property type="project" value="UniProtKB-KW"/>
</dbReference>
<proteinExistence type="inferred from homology"/>
<dbReference type="GO" id="GO:0007399">
    <property type="term" value="P:nervous system development"/>
    <property type="evidence" value="ECO:0007669"/>
    <property type="project" value="UniProtKB-ARBA"/>
</dbReference>
<evidence type="ECO:0000259" key="18">
    <source>
        <dbReference type="Pfam" id="PF17655"/>
    </source>
</evidence>
<evidence type="ECO:0000313" key="19">
    <source>
        <dbReference type="EMBL" id="RXN12818.1"/>
    </source>
</evidence>
<protein>
    <submittedName>
        <fullName evidence="19">ATP-sensitive inward rectifier potassium channel 12-like protein</fullName>
    </submittedName>
</protein>
<dbReference type="GO" id="GO:1990573">
    <property type="term" value="P:potassium ion import across plasma membrane"/>
    <property type="evidence" value="ECO:0007669"/>
    <property type="project" value="TreeGrafter"/>
</dbReference>
<dbReference type="Gene3D" id="1.10.287.70">
    <property type="match status" value="1"/>
</dbReference>
<feature type="domain" description="Potassium channel inwardly rectifying transmembrane" evidence="16">
    <location>
        <begin position="63"/>
        <end position="203"/>
    </location>
</feature>
<evidence type="ECO:0000256" key="6">
    <source>
        <dbReference type="ARBA" id="ARBA00022958"/>
    </source>
</evidence>
<comment type="similarity">
    <text evidence="13">Belongs to the inward rectifier-type potassium channel (TC 1.A.2.1) family.</text>
</comment>
<keyword evidence="9 15" id="KW-0472">Membrane</keyword>
<dbReference type="InterPro" id="IPR040445">
    <property type="entry name" value="Kir_TM"/>
</dbReference>
<sequence>MKFLSNNTAGHRQSGMSVGKPHRYNIVSSSEEDVFRHGNMPALGNGFGNGKIQTRRKVRSRFVNKTGQCNVSFAHMDEQSQRYLADIFTTCVDIRWRWMFVLFSLAFVLSWLAFGFAFWLIALVHGDLERPTKEDFTPCVMQVNSFVAAFLFSVETQTTIGYGFRCVTEECPLAVFMVVFQSIVGCIIDSFMIGAIMAKMARPKKRAETILFSHNAVIAMRDGKLCLMWRVGNLRKSHIVEAHVRAQLIKPRITEEGEYIPLDQIDINVGYDQGLDRIFLVAPLTILHEINEESPLYGISKQDLETSDFEIVVILEGMVEATAMTAQVRSSYLSSEILWGHRFEPVVFEERNQYKVDYSHFHKTYEVPSTPRCSAKDMEDNKSIESGANFCYENELAFISRDEEEEQEEDRGERGTELETLSANLNFDQRSYHKESEI</sequence>
<comment type="subcellular location">
    <subcellularLocation>
        <location evidence="1 13">Membrane</location>
        <topology evidence="1 13">Multi-pass membrane protein</topology>
    </subcellularLocation>
</comment>
<evidence type="ECO:0000256" key="5">
    <source>
        <dbReference type="ARBA" id="ARBA00022882"/>
    </source>
</evidence>
<feature type="transmembrane region" description="Helical" evidence="15">
    <location>
        <begin position="98"/>
        <end position="124"/>
    </location>
</feature>
<evidence type="ECO:0000256" key="13">
    <source>
        <dbReference type="RuleBase" id="RU003822"/>
    </source>
</evidence>
<keyword evidence="5 13" id="KW-0851">Voltage-gated channel</keyword>
<evidence type="ECO:0000256" key="4">
    <source>
        <dbReference type="ARBA" id="ARBA00022692"/>
    </source>
</evidence>
<evidence type="ECO:0000256" key="8">
    <source>
        <dbReference type="ARBA" id="ARBA00023065"/>
    </source>
</evidence>
<dbReference type="Pfam" id="PF01007">
    <property type="entry name" value="IRK"/>
    <property type="match status" value="1"/>
</dbReference>
<reference evidence="19 20" key="1">
    <citation type="submission" date="2018-03" db="EMBL/GenBank/DDBJ databases">
        <title>Draft genome sequence of Rohu Carp (Labeo rohita).</title>
        <authorList>
            <person name="Das P."/>
            <person name="Kushwaha B."/>
            <person name="Joshi C.G."/>
            <person name="Kumar D."/>
            <person name="Nagpure N.S."/>
            <person name="Sahoo L."/>
            <person name="Das S.P."/>
            <person name="Bit A."/>
            <person name="Patnaik S."/>
            <person name="Meher P.K."/>
            <person name="Jayasankar P."/>
            <person name="Koringa P.G."/>
            <person name="Patel N.V."/>
            <person name="Hinsu A.T."/>
            <person name="Kumar R."/>
            <person name="Pandey M."/>
            <person name="Agarwal S."/>
            <person name="Srivastava S."/>
            <person name="Singh M."/>
            <person name="Iquebal M.A."/>
            <person name="Jaiswal S."/>
            <person name="Angadi U.B."/>
            <person name="Kumar N."/>
            <person name="Raza M."/>
            <person name="Shah T.M."/>
            <person name="Rai A."/>
            <person name="Jena J.K."/>
        </authorList>
    </citation>
    <scope>NUCLEOTIDE SEQUENCE [LARGE SCALE GENOMIC DNA]</scope>
    <source>
        <strain evidence="19">DASCIFA01</strain>
        <tissue evidence="19">Testis</tissue>
    </source>
</reference>
<dbReference type="STRING" id="84645.A0A498LWB3"/>
<dbReference type="FunFam" id="2.60.40.1400:FF:000001">
    <property type="entry name" value="G protein-activated inward rectifier potassium channel 2"/>
    <property type="match status" value="1"/>
</dbReference>
<dbReference type="PANTHER" id="PTHR11767:SF14">
    <property type="entry name" value="ATP-SENSITIVE INWARD RECTIFIER POTASSIUM CHANNEL 12-RELATED"/>
    <property type="match status" value="1"/>
</dbReference>
<dbReference type="InterPro" id="IPR013518">
    <property type="entry name" value="K_chnl_inward-rec_Kir_cyto"/>
</dbReference>
<dbReference type="InterPro" id="IPR041647">
    <property type="entry name" value="IRK_C"/>
</dbReference>
<dbReference type="GO" id="GO:0005886">
    <property type="term" value="C:plasma membrane"/>
    <property type="evidence" value="ECO:0007669"/>
    <property type="project" value="TreeGrafter"/>
</dbReference>
<keyword evidence="10 13" id="KW-0407">Ion channel</keyword>
<dbReference type="InterPro" id="IPR016449">
    <property type="entry name" value="K_chnl_inward-rec_Kir"/>
</dbReference>
<keyword evidence="3 13" id="KW-0633">Potassium transport</keyword>
<feature type="domain" description="Potassium channel inwardly rectifying Kir N-terminal" evidence="17">
    <location>
        <begin position="16"/>
        <end position="62"/>
    </location>
</feature>
<evidence type="ECO:0000256" key="7">
    <source>
        <dbReference type="ARBA" id="ARBA00022989"/>
    </source>
</evidence>
<feature type="site" description="Role in the control of polyamine-mediated channel gating and in the blocking by intracellular magnesium" evidence="12">
    <location>
        <position position="189"/>
    </location>
</feature>
<dbReference type="Gene3D" id="2.60.40.1400">
    <property type="entry name" value="G protein-activated inward rectifier potassium channel 1"/>
    <property type="match status" value="1"/>
</dbReference>
<comment type="caution">
    <text evidence="19">The sequence shown here is derived from an EMBL/GenBank/DDBJ whole genome shotgun (WGS) entry which is preliminary data.</text>
</comment>
<dbReference type="FunFam" id="1.10.287.70:FF:000039">
    <property type="entry name" value="ATP-sensitive inward rectifier potassium channel 12"/>
    <property type="match status" value="1"/>
</dbReference>
<gene>
    <name evidence="19" type="ORF">ROHU_029271</name>
</gene>
<feature type="compositionally biased region" description="Polar residues" evidence="14">
    <location>
        <begin position="419"/>
        <end position="429"/>
    </location>
</feature>
<evidence type="ECO:0000256" key="3">
    <source>
        <dbReference type="ARBA" id="ARBA00022538"/>
    </source>
</evidence>
<dbReference type="InterPro" id="IPR014756">
    <property type="entry name" value="Ig_E-set"/>
</dbReference>
<dbReference type="SUPFAM" id="SSF81324">
    <property type="entry name" value="Voltage-gated potassium channels"/>
    <property type="match status" value="1"/>
</dbReference>
<dbReference type="InterPro" id="IPR013673">
    <property type="entry name" value="K_chnl_inward-rec_Kir_N"/>
</dbReference>
<dbReference type="PANTHER" id="PTHR11767">
    <property type="entry name" value="INWARD RECTIFIER POTASSIUM CHANNEL"/>
    <property type="match status" value="1"/>
</dbReference>
<dbReference type="GO" id="GO:0034765">
    <property type="term" value="P:regulation of monoatomic ion transmembrane transport"/>
    <property type="evidence" value="ECO:0007669"/>
    <property type="project" value="TreeGrafter"/>
</dbReference>
<keyword evidence="2 13" id="KW-0813">Transport</keyword>
<dbReference type="AlphaFoldDB" id="A0A498LWB3"/>
<keyword evidence="20" id="KW-1185">Reference proteome</keyword>
<keyword evidence="4 13" id="KW-0812">Transmembrane</keyword>
<dbReference type="Proteomes" id="UP000290572">
    <property type="component" value="Unassembled WGS sequence"/>
</dbReference>
<dbReference type="PIRSF" id="PIRSF005465">
    <property type="entry name" value="GIRK_kir"/>
    <property type="match status" value="1"/>
</dbReference>
<feature type="region of interest" description="Disordered" evidence="14">
    <location>
        <begin position="401"/>
        <end position="438"/>
    </location>
</feature>
<evidence type="ECO:0000259" key="16">
    <source>
        <dbReference type="Pfam" id="PF01007"/>
    </source>
</evidence>
<evidence type="ECO:0000256" key="9">
    <source>
        <dbReference type="ARBA" id="ARBA00023136"/>
    </source>
</evidence>
<evidence type="ECO:0000256" key="14">
    <source>
        <dbReference type="SAM" id="MobiDB-lite"/>
    </source>
</evidence>
<dbReference type="InterPro" id="IPR003272">
    <property type="entry name" value="K_chnl_inward-rec_Kir2.2"/>
</dbReference>
<evidence type="ECO:0000259" key="17">
    <source>
        <dbReference type="Pfam" id="PF08466"/>
    </source>
</evidence>
<name>A0A498LWB3_LABRO</name>
<feature type="transmembrane region" description="Helical" evidence="15">
    <location>
        <begin position="136"/>
        <end position="154"/>
    </location>
</feature>
<feature type="transmembrane region" description="Helical" evidence="15">
    <location>
        <begin position="174"/>
        <end position="198"/>
    </location>
</feature>
<keyword evidence="8 13" id="KW-0406">Ion transport</keyword>
<keyword evidence="6 13" id="KW-0630">Potassium</keyword>